<reference evidence="2" key="1">
    <citation type="journal article" date="2016" name="Ticks Tick Borne Dis.">
        <title>De novo assembly and annotation of the salivary gland transcriptome of Rhipicephalus appendiculatus male and female ticks during blood feeding.</title>
        <authorList>
            <person name="de Castro M.H."/>
            <person name="de Klerk D."/>
            <person name="Pienaar R."/>
            <person name="Latif A.A."/>
            <person name="Rees D.J."/>
            <person name="Mans B.J."/>
        </authorList>
    </citation>
    <scope>NUCLEOTIDE SEQUENCE</scope>
    <source>
        <tissue evidence="2">Salivary glands</tissue>
    </source>
</reference>
<evidence type="ECO:0000256" key="1">
    <source>
        <dbReference type="SAM" id="SignalP"/>
    </source>
</evidence>
<dbReference type="AlphaFoldDB" id="A0A131YED5"/>
<name>A0A131YED5_RHIAP</name>
<evidence type="ECO:0000313" key="2">
    <source>
        <dbReference type="EMBL" id="JAP77629.1"/>
    </source>
</evidence>
<dbReference type="EMBL" id="GEDV01010928">
    <property type="protein sequence ID" value="JAP77629.1"/>
    <property type="molecule type" value="Transcribed_RNA"/>
</dbReference>
<sequence>MELASHTCHLYIVLLLIPLIFALPPGFDSQVLPYFASGYRSLTLGAVCASTSQCPQGTCCLNSRPGGPVCRPAAVMGAGCHPHAAIRERAAVYHREAVFNIDCNCGN</sequence>
<feature type="signal peptide" evidence="1">
    <location>
        <begin position="1"/>
        <end position="22"/>
    </location>
</feature>
<feature type="chain" id="PRO_5007284799" description="Ixodegrin B" evidence="1">
    <location>
        <begin position="23"/>
        <end position="107"/>
    </location>
</feature>
<dbReference type="Gene3D" id="2.10.80.10">
    <property type="entry name" value="Lipase, subunit A"/>
    <property type="match status" value="1"/>
</dbReference>
<organism evidence="2">
    <name type="scientific">Rhipicephalus appendiculatus</name>
    <name type="common">Brown ear tick</name>
    <dbReference type="NCBI Taxonomy" id="34631"/>
    <lineage>
        <taxon>Eukaryota</taxon>
        <taxon>Metazoa</taxon>
        <taxon>Ecdysozoa</taxon>
        <taxon>Arthropoda</taxon>
        <taxon>Chelicerata</taxon>
        <taxon>Arachnida</taxon>
        <taxon>Acari</taxon>
        <taxon>Parasitiformes</taxon>
        <taxon>Ixodida</taxon>
        <taxon>Ixodoidea</taxon>
        <taxon>Ixodidae</taxon>
        <taxon>Rhipicephalinae</taxon>
        <taxon>Rhipicephalus</taxon>
        <taxon>Rhipicephalus</taxon>
    </lineage>
</organism>
<keyword evidence="1" id="KW-0732">Signal</keyword>
<protein>
    <recommendedName>
        <fullName evidence="3">Ixodegrin B</fullName>
    </recommendedName>
</protein>
<accession>A0A131YED5</accession>
<evidence type="ECO:0008006" key="3">
    <source>
        <dbReference type="Google" id="ProtNLM"/>
    </source>
</evidence>
<proteinExistence type="predicted"/>